<keyword evidence="3" id="KW-1185">Reference proteome</keyword>
<feature type="domain" description="DUF3806" evidence="1">
    <location>
        <begin position="57"/>
        <end position="141"/>
    </location>
</feature>
<evidence type="ECO:0000313" key="3">
    <source>
        <dbReference type="Proteomes" id="UP001143307"/>
    </source>
</evidence>
<dbReference type="EMBL" id="SHNP01000001">
    <property type="protein sequence ID" value="MCX2972467.1"/>
    <property type="molecule type" value="Genomic_DNA"/>
</dbReference>
<reference evidence="2" key="1">
    <citation type="submission" date="2019-02" db="EMBL/GenBank/DDBJ databases">
        <authorList>
            <person name="Li S.-H."/>
        </authorList>
    </citation>
    <scope>NUCLEOTIDE SEQUENCE</scope>
    <source>
        <strain evidence="2">IMCC8485</strain>
    </source>
</reference>
<evidence type="ECO:0000259" key="1">
    <source>
        <dbReference type="Pfam" id="PF12713"/>
    </source>
</evidence>
<dbReference type="Pfam" id="PF12713">
    <property type="entry name" value="DUF3806"/>
    <property type="match status" value="1"/>
</dbReference>
<name>A0ABT3ST12_9GAMM</name>
<comment type="caution">
    <text evidence="2">The sequence shown here is derived from an EMBL/GenBank/DDBJ whole genome shotgun (WGS) entry which is preliminary data.</text>
</comment>
<dbReference type="Gene3D" id="1.20.120.1090">
    <property type="match status" value="1"/>
</dbReference>
<gene>
    <name evidence="2" type="ORF">EYC87_02535</name>
</gene>
<evidence type="ECO:0000313" key="2">
    <source>
        <dbReference type="EMBL" id="MCX2972467.1"/>
    </source>
</evidence>
<sequence length="158" mass="18011">MLLIVWPLCSASMAQDDLTISKLTHIDLQYMQQQRDSLNALTARNFGGQLNGSKDKDLALLQRLLDENIVSGNQTSELQAMGIVMGDLLASELSLDWVVYEDRYGRTRALRYKSTDSYLFPVTMISRRREVDDRTPVVDIYRRARDTLRAAIPALPFQ</sequence>
<organism evidence="2 3">
    <name type="scientific">Candidatus Seongchinamella marina</name>
    <dbReference type="NCBI Taxonomy" id="2518990"/>
    <lineage>
        <taxon>Bacteria</taxon>
        <taxon>Pseudomonadati</taxon>
        <taxon>Pseudomonadota</taxon>
        <taxon>Gammaproteobacteria</taxon>
        <taxon>Cellvibrionales</taxon>
        <taxon>Halieaceae</taxon>
        <taxon>Seongchinamella</taxon>
    </lineage>
</organism>
<dbReference type="Proteomes" id="UP001143307">
    <property type="component" value="Unassembled WGS sequence"/>
</dbReference>
<accession>A0ABT3ST12</accession>
<dbReference type="InterPro" id="IPR024266">
    <property type="entry name" value="DUF3806"/>
</dbReference>
<protein>
    <submittedName>
        <fullName evidence="2">DUF3806 domain-containing protein</fullName>
    </submittedName>
</protein>
<proteinExistence type="predicted"/>